<keyword evidence="1" id="KW-0812">Transmembrane</keyword>
<dbReference type="RefSeq" id="WP_029510418.1">
    <property type="nucleotide sequence ID" value="NZ_BJMJ01000035.1"/>
</dbReference>
<evidence type="ECO:0000313" key="4">
    <source>
        <dbReference type="Proteomes" id="UP000321298"/>
    </source>
</evidence>
<proteinExistence type="predicted"/>
<feature type="transmembrane region" description="Helical" evidence="1">
    <location>
        <begin position="196"/>
        <end position="215"/>
    </location>
</feature>
<feature type="transmembrane region" description="Helical" evidence="1">
    <location>
        <begin position="55"/>
        <end position="84"/>
    </location>
</feature>
<accession>A0AAP9J9L3</accession>
<feature type="transmembrane region" description="Helical" evidence="1">
    <location>
        <begin position="166"/>
        <end position="184"/>
    </location>
</feature>
<dbReference type="Proteomes" id="UP000321298">
    <property type="component" value="Chromosome"/>
</dbReference>
<dbReference type="AlphaFoldDB" id="A0AAP9J9L3"/>
<gene>
    <name evidence="3" type="ORF">FGL83_01925</name>
</gene>
<reference evidence="3 4" key="1">
    <citation type="submission" date="2019-06" db="EMBL/GenBank/DDBJ databases">
        <title>Genome analyses of bacteria isolated from kimchi.</title>
        <authorList>
            <person name="Lee S."/>
            <person name="Ahn S."/>
            <person name="Roh S."/>
        </authorList>
    </citation>
    <scope>NUCLEOTIDE SEQUENCE [LARGE SCALE GENOMIC DNA]</scope>
    <source>
        <strain evidence="3 4">CBA3625</strain>
    </source>
</reference>
<evidence type="ECO:0000313" key="3">
    <source>
        <dbReference type="EMBL" id="QEA43537.1"/>
    </source>
</evidence>
<evidence type="ECO:0000256" key="1">
    <source>
        <dbReference type="SAM" id="Phobius"/>
    </source>
</evidence>
<dbReference type="InterPro" id="IPR032816">
    <property type="entry name" value="VTT_dom"/>
</dbReference>
<dbReference type="EMBL" id="CP042387">
    <property type="protein sequence ID" value="QEA43537.1"/>
    <property type="molecule type" value="Genomic_DNA"/>
</dbReference>
<keyword evidence="1" id="KW-0472">Membrane</keyword>
<keyword evidence="1" id="KW-1133">Transmembrane helix</keyword>
<feature type="transmembrane region" description="Helical" evidence="1">
    <location>
        <begin position="134"/>
        <end position="154"/>
    </location>
</feature>
<feature type="transmembrane region" description="Helical" evidence="1">
    <location>
        <begin position="6"/>
        <end position="23"/>
    </location>
</feature>
<keyword evidence="4" id="KW-1185">Reference proteome</keyword>
<evidence type="ECO:0000259" key="2">
    <source>
        <dbReference type="Pfam" id="PF09335"/>
    </source>
</evidence>
<protein>
    <submittedName>
        <fullName evidence="3">TVP38/TMEM64 family protein</fullName>
    </submittedName>
</protein>
<dbReference type="GeneID" id="66530934"/>
<feature type="domain" description="VTT" evidence="2">
    <location>
        <begin position="71"/>
        <end position="185"/>
    </location>
</feature>
<sequence length="224" mass="24282">MKKKTIVSILVGAITIILLLLLTKNLYPDVLSLINPHTPAADIRAQIRSHGITTAFLLTATLALFCLIPGVPTSMVGVLIGVYFGPAIGILLNIIGTFTGNSLSFILISHFKILSKPHTKNRWVRFISSAKHPAIILTISYMIPIIPMFIVNYTANKLKLPDKVTYLSMFIGSIPSAVLLSVGGDAIFRGHSTPELKVVLAVLAVGIVAVILLRLKKHQQQTQS</sequence>
<organism evidence="3 4">
    <name type="scientific">Leuconostoc lactis</name>
    <dbReference type="NCBI Taxonomy" id="1246"/>
    <lineage>
        <taxon>Bacteria</taxon>
        <taxon>Bacillati</taxon>
        <taxon>Bacillota</taxon>
        <taxon>Bacilli</taxon>
        <taxon>Lactobacillales</taxon>
        <taxon>Lactobacillaceae</taxon>
        <taxon>Leuconostoc</taxon>
    </lineage>
</organism>
<name>A0AAP9J9L3_LEULA</name>
<dbReference type="Pfam" id="PF09335">
    <property type="entry name" value="VTT_dom"/>
    <property type="match status" value="1"/>
</dbReference>